<proteinExistence type="predicted"/>
<keyword evidence="1" id="KW-0812">Transmembrane</keyword>
<evidence type="ECO:0000313" key="3">
    <source>
        <dbReference type="Proteomes" id="UP000518904"/>
    </source>
</evidence>
<dbReference type="RefSeq" id="WP_141180101.1">
    <property type="nucleotide sequence ID" value="NZ_JABCLH010000883.1"/>
</dbReference>
<name>A0A7Y0XGE5_VIBPH</name>
<keyword evidence="1" id="KW-1133">Transmembrane helix</keyword>
<feature type="transmembrane region" description="Helical" evidence="1">
    <location>
        <begin position="12"/>
        <end position="30"/>
    </location>
</feature>
<dbReference type="EMBL" id="JABCLB010002834">
    <property type="protein sequence ID" value="NMU88015.1"/>
    <property type="molecule type" value="Genomic_DNA"/>
</dbReference>
<evidence type="ECO:0000256" key="1">
    <source>
        <dbReference type="SAM" id="Phobius"/>
    </source>
</evidence>
<dbReference type="Proteomes" id="UP000518904">
    <property type="component" value="Unassembled WGS sequence"/>
</dbReference>
<protein>
    <submittedName>
        <fullName evidence="2">Uncharacterized protein</fullName>
    </submittedName>
</protein>
<dbReference type="AlphaFoldDB" id="A0A7Y0XGE5"/>
<gene>
    <name evidence="2" type="ORF">HKB16_34780</name>
</gene>
<organism evidence="2 3">
    <name type="scientific">Vibrio parahaemolyticus</name>
    <dbReference type="NCBI Taxonomy" id="670"/>
    <lineage>
        <taxon>Bacteria</taxon>
        <taxon>Pseudomonadati</taxon>
        <taxon>Pseudomonadota</taxon>
        <taxon>Gammaproteobacteria</taxon>
        <taxon>Vibrionales</taxon>
        <taxon>Vibrionaceae</taxon>
        <taxon>Vibrio</taxon>
    </lineage>
</organism>
<evidence type="ECO:0000313" key="2">
    <source>
        <dbReference type="EMBL" id="NMU88015.1"/>
    </source>
</evidence>
<comment type="caution">
    <text evidence="2">The sequence shown here is derived from an EMBL/GenBank/DDBJ whole genome shotgun (WGS) entry which is preliminary data.</text>
</comment>
<sequence length="281" mass="31413">MHHGGWCLKSKPRIVVFMSLLIVVIIAIATKPSSKGLELSDCKLDSVATTHVHFFVDEEVLESSTLDEVKNSMKQSIKYANQVLDNSCIPLQRKIGKISAISLDKNTLNSLSSARRIVKKVLESEGVTFSDTHTRDLYGLIFHKRYERLLGLSGQASPYFGGWFFAISSGAPIHTLEHELGHLSWAQHREGSPVPNLTMFLKSAVPQEYQEKLIPYARAFKCGDSGTIMSYERNILPIYSSPLVKYQDHVCGDVVSGDNARVLREFALELLKQESTKKSKT</sequence>
<reference evidence="2 3" key="1">
    <citation type="submission" date="2020-04" db="EMBL/GenBank/DDBJ databases">
        <title>Whole-genome sequencing of Vibrio spp. from China reveals different genetic environments of blaCTX-M-14 among diverse lineages.</title>
        <authorList>
            <person name="Zheng Z."/>
            <person name="Ye L."/>
            <person name="Chen S."/>
        </authorList>
    </citation>
    <scope>NUCLEOTIDE SEQUENCE [LARGE SCALE GENOMIC DNA]</scope>
    <source>
        <strain evidence="2 3">Vb0551</strain>
    </source>
</reference>
<keyword evidence="1" id="KW-0472">Membrane</keyword>
<accession>A0A7Y0XGE5</accession>